<dbReference type="EMBL" id="JPXS01000072">
    <property type="protein sequence ID" value="KGQ29424.1"/>
    <property type="molecule type" value="Genomic_DNA"/>
</dbReference>
<accession>A0A0A3A5K0</accession>
<protein>
    <submittedName>
        <fullName evidence="1">Uncharacterized protein</fullName>
    </submittedName>
</protein>
<gene>
    <name evidence="1" type="ORF">JP32_11180</name>
</gene>
<evidence type="ECO:0000313" key="2">
    <source>
        <dbReference type="Proteomes" id="UP000030526"/>
    </source>
</evidence>
<evidence type="ECO:0000313" key="1">
    <source>
        <dbReference type="EMBL" id="KGQ29424.1"/>
    </source>
</evidence>
<dbReference type="AlphaFoldDB" id="A0A0A3A5K0"/>
<dbReference type="RefSeq" id="WP_039084905.1">
    <property type="nucleotide sequence ID" value="NZ_CP126978.1"/>
</dbReference>
<reference evidence="1 2" key="1">
    <citation type="submission" date="2014-08" db="EMBL/GenBank/DDBJ databases">
        <title>Chaperone-usher fimbriae in a diverse selection of Gallibacterium genomes.</title>
        <authorList>
            <person name="Kudirkiene E."/>
            <person name="Bager R.J."/>
            <person name="Johnson T.J."/>
            <person name="Bojesen A.M."/>
        </authorList>
    </citation>
    <scope>NUCLEOTIDE SEQUENCE [LARGE SCALE GENOMIC DNA]</scope>
    <source>
        <strain evidence="1 2">20558/3kl.</strain>
    </source>
</reference>
<comment type="caution">
    <text evidence="1">The sequence shown here is derived from an EMBL/GenBank/DDBJ whole genome shotgun (WGS) entry which is preliminary data.</text>
</comment>
<sequence length="201" mass="23123">MPIELLTEFKYKIRASMFTFWNEDDIEITLQATPAFLSYNQDIADDCVVLDIHELVASLKISSPAKSYLLTCECGYADDVGITAPILLTHTKEYIYWDLDITHYRAILSLPYAEIPEGILRLIFPKQQYRNAIIRLVKTLQHFILNGVEIDLLEPQDFTRTYGAAALVESIKQEHPQLKFISVDEINPHGCNHEAILKYQF</sequence>
<organism evidence="1 2">
    <name type="scientific">Gallibacterium anatis</name>
    <dbReference type="NCBI Taxonomy" id="750"/>
    <lineage>
        <taxon>Bacteria</taxon>
        <taxon>Pseudomonadati</taxon>
        <taxon>Pseudomonadota</taxon>
        <taxon>Gammaproteobacteria</taxon>
        <taxon>Pasteurellales</taxon>
        <taxon>Pasteurellaceae</taxon>
        <taxon>Gallibacterium</taxon>
    </lineage>
</organism>
<name>A0A0A3A5K0_9PAST</name>
<dbReference type="Proteomes" id="UP000030526">
    <property type="component" value="Unassembled WGS sequence"/>
</dbReference>
<proteinExistence type="predicted"/>